<proteinExistence type="predicted"/>
<name>C6A0B9_THESM</name>
<dbReference type="EMBL" id="CP001463">
    <property type="protein sequence ID" value="ACS91100.1"/>
    <property type="molecule type" value="Genomic_DNA"/>
</dbReference>
<keyword evidence="2" id="KW-0808">Transferase</keyword>
<dbReference type="Pfam" id="PF04041">
    <property type="entry name" value="Glyco_hydro_130"/>
    <property type="match status" value="1"/>
</dbReference>
<dbReference type="HOGENOM" id="CLU_078427_0_0_2"/>
<dbReference type="GeneID" id="8097067"/>
<organism evidence="3 4">
    <name type="scientific">Thermococcus sibiricus (strain DSM 12597 / MM 739)</name>
    <dbReference type="NCBI Taxonomy" id="604354"/>
    <lineage>
        <taxon>Archaea</taxon>
        <taxon>Methanobacteriati</taxon>
        <taxon>Methanobacteriota</taxon>
        <taxon>Thermococci</taxon>
        <taxon>Thermococcales</taxon>
        <taxon>Thermococcaceae</taxon>
        <taxon>Thermococcus</taxon>
    </lineage>
</organism>
<dbReference type="SUPFAM" id="SSF75005">
    <property type="entry name" value="Arabinanase/levansucrase/invertase"/>
    <property type="match status" value="1"/>
</dbReference>
<evidence type="ECO:0000313" key="4">
    <source>
        <dbReference type="Proteomes" id="UP000009079"/>
    </source>
</evidence>
<dbReference type="Proteomes" id="UP000009079">
    <property type="component" value="Chromosome"/>
</dbReference>
<dbReference type="STRING" id="604354.TSIB_2053"/>
<dbReference type="eggNOG" id="ENOG502N55W">
    <property type="taxonomic scope" value="Archaea"/>
</dbReference>
<reference evidence="3 4" key="1">
    <citation type="journal article" date="2009" name="Appl. Environ. Microbiol.">
        <title>Metabolic versatility and indigenous origin of the archaeon Thermococcus sibiricus, isolated from a siberian oil reservoir, as revealed by genome analysis.</title>
        <authorList>
            <person name="Mardanov A.V."/>
            <person name="Ravin N.V."/>
            <person name="Svetlitchnyi V.A."/>
            <person name="Beletsky A.V."/>
            <person name="Miroshnichenko M.L."/>
            <person name="Bonch-Osmolovskaya E.A."/>
            <person name="Skryabin K.G."/>
        </authorList>
    </citation>
    <scope>NUCLEOTIDE SEQUENCE [LARGE SCALE GENOMIC DNA]</scope>
    <source>
        <strain evidence="4">DSM 12597 / MM 739</strain>
    </source>
</reference>
<sequence>MKWRKMGRIYAPKGEKPWMQHSAMTPTPILLDDETIRVYVGFRDNEGVSRIGYVDVKADNPSRVLDISMEPVLDIGIPGAFDDNGMILGDVVKYKNKIRMYYVGFQLVKKAKFLAFSGLAISKDEGYTFRRISNAPILDRIDRELYIRAIHSVLFENGKWRIWYAAGNKWEYIGGKPYPSYDIRYIESKDGITFERKPGTIVIPNNNTEYRIGRPRVYKFNEKYYMFYTKGVKRGNHFDYLPGFAESFDGIHWVRKDHEIGITPSPRGWDSEMLCYPSLIQYEDKIYMFYNGNGMGKSGFGYAILESW</sequence>
<dbReference type="InterPro" id="IPR007184">
    <property type="entry name" value="Mannoside_phosphorylase"/>
</dbReference>
<dbReference type="KEGG" id="tsi:TSIB_2053"/>
<keyword evidence="4" id="KW-1185">Reference proteome</keyword>
<dbReference type="Gene3D" id="2.115.10.20">
    <property type="entry name" value="Glycosyl hydrolase domain, family 43"/>
    <property type="match status" value="2"/>
</dbReference>
<dbReference type="InterPro" id="IPR023296">
    <property type="entry name" value="Glyco_hydro_beta-prop_sf"/>
</dbReference>
<accession>C6A0B9</accession>
<protein>
    <recommendedName>
        <fullName evidence="5">Glycosylase</fullName>
    </recommendedName>
</protein>
<keyword evidence="1" id="KW-0328">Glycosyltransferase</keyword>
<dbReference type="AlphaFoldDB" id="C6A0B9"/>
<evidence type="ECO:0000256" key="1">
    <source>
        <dbReference type="ARBA" id="ARBA00022676"/>
    </source>
</evidence>
<dbReference type="GO" id="GO:0016757">
    <property type="term" value="F:glycosyltransferase activity"/>
    <property type="evidence" value="ECO:0007669"/>
    <property type="project" value="UniProtKB-KW"/>
</dbReference>
<gene>
    <name evidence="3" type="ordered locus">TSIB_2053</name>
</gene>
<dbReference type="OrthoDB" id="359396at2157"/>
<dbReference type="RefSeq" id="WP_015850316.1">
    <property type="nucleotide sequence ID" value="NC_012883.1"/>
</dbReference>
<evidence type="ECO:0000313" key="3">
    <source>
        <dbReference type="EMBL" id="ACS91100.1"/>
    </source>
</evidence>
<evidence type="ECO:0008006" key="5">
    <source>
        <dbReference type="Google" id="ProtNLM"/>
    </source>
</evidence>
<evidence type="ECO:0000256" key="2">
    <source>
        <dbReference type="ARBA" id="ARBA00022679"/>
    </source>
</evidence>